<organism evidence="1 2">
    <name type="scientific">Novosphingobium album</name>
    <name type="common">ex Liu et al. 2023</name>
    <dbReference type="NCBI Taxonomy" id="3031130"/>
    <lineage>
        <taxon>Bacteria</taxon>
        <taxon>Pseudomonadati</taxon>
        <taxon>Pseudomonadota</taxon>
        <taxon>Alphaproteobacteria</taxon>
        <taxon>Sphingomonadales</taxon>
        <taxon>Sphingomonadaceae</taxon>
        <taxon>Novosphingobium</taxon>
    </lineage>
</organism>
<dbReference type="Proteomes" id="UP001216253">
    <property type="component" value="Unassembled WGS sequence"/>
</dbReference>
<evidence type="ECO:0000313" key="2">
    <source>
        <dbReference type="Proteomes" id="UP001216253"/>
    </source>
</evidence>
<dbReference type="EMBL" id="JARESE010000028">
    <property type="protein sequence ID" value="MDE8651995.1"/>
    <property type="molecule type" value="Genomic_DNA"/>
</dbReference>
<proteinExistence type="predicted"/>
<dbReference type="RefSeq" id="WP_275228068.1">
    <property type="nucleotide sequence ID" value="NZ_JARESE010000028.1"/>
</dbReference>
<keyword evidence="2" id="KW-1185">Reference proteome</keyword>
<protein>
    <recommendedName>
        <fullName evidence="3">Acyl-protein synthetase LuxE domain-containing protein</fullName>
    </recommendedName>
</protein>
<accession>A0ABT5WPL6</accession>
<sequence length="457" mass="49073">MATMATSGKQSAVEQLTALLDAPDAYDTAHEAILPLQIEAAQALFVEQVEAIKLLGNRARSGNVDAIRSAADIVPLLFAHTAYKSYPESWLTERKWDRLGKWLETVSATPVTGVDLTDVTDIDDWLGRLQAAGHFVSCSSGTTGKCAMLDATAQDLAWAQREVVRSISWGANIEAAQDRRLIGTGAVAHSARNNVTKNGIVGGFSRLDVEPYQPPVPPITIGAITGMVAMRKAIGEGTASPDDIAAFEETSAARAAAVEASYDITADALIEARGDKLFILGMWAGLHRVAMIVRERGYGAKDFHPDNALYVGGGLKGAVLPPDYRQFISETFNLSPEREFHMYGMQEINAALPRCQAGRYHVPPWVMLLLLDEPGETLVEPTPGIEQEGRAAFFDFSVRGRWGGVISGDKIMADYGPCACGAKSPSIRDNIVRYADQVGGDKISCSGTIDAYVRGAA</sequence>
<comment type="caution">
    <text evidence="1">The sequence shown here is derived from an EMBL/GenBank/DDBJ whole genome shotgun (WGS) entry which is preliminary data.</text>
</comment>
<dbReference type="InterPro" id="IPR042099">
    <property type="entry name" value="ANL_N_sf"/>
</dbReference>
<evidence type="ECO:0000313" key="1">
    <source>
        <dbReference type="EMBL" id="MDE8651995.1"/>
    </source>
</evidence>
<evidence type="ECO:0008006" key="3">
    <source>
        <dbReference type="Google" id="ProtNLM"/>
    </source>
</evidence>
<reference evidence="1 2" key="1">
    <citation type="submission" date="2023-03" db="EMBL/GenBank/DDBJ databases">
        <title>NovoSphingobium album sp. nov. isolated from polycyclic aromatic hydrocarbons- and heavy-metal polluted soil.</title>
        <authorList>
            <person name="Liu Z."/>
            <person name="Wang K."/>
        </authorList>
    </citation>
    <scope>NUCLEOTIDE SEQUENCE [LARGE SCALE GENOMIC DNA]</scope>
    <source>
        <strain evidence="1 2">H3SJ31-1</strain>
    </source>
</reference>
<gene>
    <name evidence="1" type="ORF">PYV00_09715</name>
</gene>
<name>A0ABT5WPL6_9SPHN</name>
<dbReference type="Gene3D" id="3.40.50.12780">
    <property type="entry name" value="N-terminal domain of ligase-like"/>
    <property type="match status" value="1"/>
</dbReference>